<protein>
    <recommendedName>
        <fullName evidence="5">CUE domain-containing protein</fullName>
    </recommendedName>
</protein>
<feature type="compositionally biased region" description="Basic and acidic residues" evidence="2">
    <location>
        <begin position="715"/>
        <end position="724"/>
    </location>
</feature>
<feature type="compositionally biased region" description="Polar residues" evidence="2">
    <location>
        <begin position="623"/>
        <end position="665"/>
    </location>
</feature>
<feature type="region of interest" description="Disordered" evidence="2">
    <location>
        <begin position="203"/>
        <end position="233"/>
    </location>
</feature>
<feature type="compositionally biased region" description="Low complexity" evidence="2">
    <location>
        <begin position="755"/>
        <end position="772"/>
    </location>
</feature>
<feature type="region of interest" description="Disordered" evidence="2">
    <location>
        <begin position="622"/>
        <end position="778"/>
    </location>
</feature>
<feature type="compositionally biased region" description="Basic residues" evidence="2">
    <location>
        <begin position="374"/>
        <end position="384"/>
    </location>
</feature>
<name>A0A0G4FPK1_VITBC</name>
<evidence type="ECO:0000313" key="4">
    <source>
        <dbReference type="Proteomes" id="UP000041254"/>
    </source>
</evidence>
<dbReference type="PANTHER" id="PTHR24216">
    <property type="entry name" value="PAXILLIN-RELATED"/>
    <property type="match status" value="1"/>
</dbReference>
<sequence>MHGAGRFDEEEEAYQGDEEEEEEEDYAGLQEEIEAQVDPEEMQQLDDVEDEAAAAATAEREGCEGFPSPEPAIPPAAEYESNSARLAVVTAEVAAMEVELALLTHAHENRNLHDHDDLTRWRQEALSTELAREVRELDDAAELARLRADIEREERAGGDIAVAVDGIDKEIEAVRQEEARMQAEQEELDRLIEAEKARTAEVNRDLHFESAREHELTAQRQKDAEEERERQRDPHYLLSLICGGGQSSSAAAVGVDGSGDGPQDTLEYEMLHGLAQHFRSRSAVAPPPHPHPPAHPPPPSHPPPSHPGHHHGHHPGAYRPHTNMMMGGPPHPASTQGAPKGSSQSSPFASTPFLCAPTDETHHPGPPMHAQHGSGHHQGHHMHPHQQQGGHDNGRDSGSTPSRTLQMGGGPPVPTHATHPSNPAAMVGHNTMGGPVPAPHPPLPTPPMPAMRQAVNPHYAHLHYPYTNGPPIPPLPKAAVALNGNASDKAPQQGAESFTGEWTGEHFEGYMRRIRETSDAAHGMLNQMQERLGRRAGRPEQLLNTGRRSPLPAIADPPAPEQTSMPTAEALREQYEQDEIENACFRVVLQAFPTLDHIIVQRAVRAAGGDMTMALRLVHDQYQRSSPPQVNREGTSISPASRSVNHGSFNHGSLNQEGDYSSQGSIGNGTVYRRENGSPGVKIGVVTRGGRDSPRQSGNGGPLGRGFGSPPDQQQRLHEEDQQSRRQWSARDGPEGSSVAPSRSTLPVRMVTTGPAASASNNNNNNNTNNLPPLSPLPPAMTPLPALAARYASTPRFAHHVAGPAGAVFPPVSIPPTFQAPYPVPTPPPAPVAAAVFHPPPAAFQTTSYVRYYAAPSSRPPRVVRYAYQSDAPMWPTDPWHTPASNNTASVSEVRPVLTPQTRAGGETMPRYWGMQPADVAGGSSSVPRQMDRNGEHTHGCWIVEGVRKLWQQMCTAAGCGDDNNTEQHHIYTG</sequence>
<feature type="compositionally biased region" description="Gly residues" evidence="2">
    <location>
        <begin position="698"/>
        <end position="707"/>
    </location>
</feature>
<feature type="region of interest" description="Disordered" evidence="2">
    <location>
        <begin position="1"/>
        <end position="78"/>
    </location>
</feature>
<evidence type="ECO:0000256" key="1">
    <source>
        <dbReference type="SAM" id="Coils"/>
    </source>
</evidence>
<dbReference type="OMA" id="CWIVEGV"/>
<feature type="coiled-coil region" evidence="1">
    <location>
        <begin position="164"/>
        <end position="198"/>
    </location>
</feature>
<dbReference type="InParanoid" id="A0A0G4FPK1"/>
<gene>
    <name evidence="3" type="ORF">Vbra_21526</name>
</gene>
<keyword evidence="4" id="KW-1185">Reference proteome</keyword>
<feature type="region of interest" description="Disordered" evidence="2">
    <location>
        <begin position="281"/>
        <end position="445"/>
    </location>
</feature>
<feature type="compositionally biased region" description="Acidic residues" evidence="2">
    <location>
        <begin position="8"/>
        <end position="52"/>
    </location>
</feature>
<dbReference type="PANTHER" id="PTHR24216:SF65">
    <property type="entry name" value="PAXILLIN-LIKE PROTEIN 1"/>
    <property type="match status" value="1"/>
</dbReference>
<reference evidence="3 4" key="1">
    <citation type="submission" date="2014-11" db="EMBL/GenBank/DDBJ databases">
        <authorList>
            <person name="Zhu J."/>
            <person name="Qi W."/>
            <person name="Song R."/>
        </authorList>
    </citation>
    <scope>NUCLEOTIDE SEQUENCE [LARGE SCALE GENOMIC DNA]</scope>
</reference>
<feature type="compositionally biased region" description="Pro residues" evidence="2">
    <location>
        <begin position="285"/>
        <end position="306"/>
    </location>
</feature>
<dbReference type="Proteomes" id="UP000041254">
    <property type="component" value="Unassembled WGS sequence"/>
</dbReference>
<keyword evidence="1" id="KW-0175">Coiled coil</keyword>
<dbReference type="VEuPathDB" id="CryptoDB:Vbra_21526"/>
<feature type="compositionally biased region" description="Pro residues" evidence="2">
    <location>
        <begin position="436"/>
        <end position="445"/>
    </location>
</feature>
<feature type="compositionally biased region" description="Polar residues" evidence="2">
    <location>
        <begin position="396"/>
        <end position="405"/>
    </location>
</feature>
<dbReference type="EMBL" id="CDMY01000470">
    <property type="protein sequence ID" value="CEM15763.1"/>
    <property type="molecule type" value="Genomic_DNA"/>
</dbReference>
<feature type="region of interest" description="Disordered" evidence="2">
    <location>
        <begin position="543"/>
        <end position="567"/>
    </location>
</feature>
<proteinExistence type="predicted"/>
<dbReference type="AlphaFoldDB" id="A0A0G4FPK1"/>
<evidence type="ECO:0008006" key="5">
    <source>
        <dbReference type="Google" id="ProtNLM"/>
    </source>
</evidence>
<feature type="compositionally biased region" description="Basic residues" evidence="2">
    <location>
        <begin position="307"/>
        <end position="316"/>
    </location>
</feature>
<accession>A0A0G4FPK1</accession>
<organism evidence="3 4">
    <name type="scientific">Vitrella brassicaformis (strain CCMP3155)</name>
    <dbReference type="NCBI Taxonomy" id="1169540"/>
    <lineage>
        <taxon>Eukaryota</taxon>
        <taxon>Sar</taxon>
        <taxon>Alveolata</taxon>
        <taxon>Colpodellida</taxon>
        <taxon>Vitrellaceae</taxon>
        <taxon>Vitrella</taxon>
    </lineage>
</organism>
<feature type="compositionally biased region" description="Polar residues" evidence="2">
    <location>
        <begin position="333"/>
        <end position="349"/>
    </location>
</feature>
<evidence type="ECO:0000256" key="2">
    <source>
        <dbReference type="SAM" id="MobiDB-lite"/>
    </source>
</evidence>
<evidence type="ECO:0000313" key="3">
    <source>
        <dbReference type="EMBL" id="CEM15763.1"/>
    </source>
</evidence>